<protein>
    <recommendedName>
        <fullName evidence="2">DUF7363 domain-containing protein</fullName>
    </recommendedName>
</protein>
<dbReference type="RefSeq" id="WP_310520353.1">
    <property type="nucleotide sequence ID" value="NZ_BAABBS010000002.1"/>
</dbReference>
<evidence type="ECO:0000256" key="1">
    <source>
        <dbReference type="SAM" id="MobiDB-lite"/>
    </source>
</evidence>
<feature type="region of interest" description="Disordered" evidence="1">
    <location>
        <begin position="153"/>
        <end position="183"/>
    </location>
</feature>
<sequence>MLQEGRAAVEAHAEAQVKPIVAVGSATTVRVVLTAAPHASSRAADGTATGGRAVEPATRHLSVSVEPHGLKLALGVRRTRSLRLSPGGRAAATFRLVGVEPGPGAVPVVIRSDDGDALATLQLTVEVVGSGDHDQTGVARVSAVVPACPVLAESAPAQDEPEQRAEPVPPAGEVTAAGSGSTA</sequence>
<evidence type="ECO:0000313" key="4">
    <source>
        <dbReference type="Proteomes" id="UP001260072"/>
    </source>
</evidence>
<dbReference type="Pfam" id="PF24063">
    <property type="entry name" value="DUF7363"/>
    <property type="match status" value="1"/>
</dbReference>
<proteinExistence type="predicted"/>
<dbReference type="EMBL" id="JAVKGS010000002">
    <property type="protein sequence ID" value="MDR5691745.1"/>
    <property type="molecule type" value="Genomic_DNA"/>
</dbReference>
<dbReference type="InterPro" id="IPR055787">
    <property type="entry name" value="DUF7363"/>
</dbReference>
<comment type="caution">
    <text evidence="3">The sequence shown here is derived from an EMBL/GenBank/DDBJ whole genome shotgun (WGS) entry which is preliminary data.</text>
</comment>
<dbReference type="Proteomes" id="UP001260072">
    <property type="component" value="Unassembled WGS sequence"/>
</dbReference>
<name>A0ABU1FJ00_9MICO</name>
<evidence type="ECO:0000259" key="2">
    <source>
        <dbReference type="Pfam" id="PF24063"/>
    </source>
</evidence>
<reference evidence="4" key="1">
    <citation type="submission" date="2023-07" db="EMBL/GenBank/DDBJ databases">
        <title>Description of three actinobacteria isolated from air of manufacturing shop in a pharmaceutical factory.</title>
        <authorList>
            <person name="Zhang D.-F."/>
        </authorList>
    </citation>
    <scope>NUCLEOTIDE SEQUENCE [LARGE SCALE GENOMIC DNA]</scope>
    <source>
        <strain evidence="4">CCTCC AB 2011122</strain>
    </source>
</reference>
<keyword evidence="4" id="KW-1185">Reference proteome</keyword>
<organism evidence="3 4">
    <name type="scientific">Agromyces indicus</name>
    <dbReference type="NCBI Taxonomy" id="758919"/>
    <lineage>
        <taxon>Bacteria</taxon>
        <taxon>Bacillati</taxon>
        <taxon>Actinomycetota</taxon>
        <taxon>Actinomycetes</taxon>
        <taxon>Micrococcales</taxon>
        <taxon>Microbacteriaceae</taxon>
        <taxon>Agromyces</taxon>
    </lineage>
</organism>
<evidence type="ECO:0000313" key="3">
    <source>
        <dbReference type="EMBL" id="MDR5691745.1"/>
    </source>
</evidence>
<feature type="domain" description="DUF7363" evidence="2">
    <location>
        <begin position="15"/>
        <end position="123"/>
    </location>
</feature>
<gene>
    <name evidence="3" type="ORF">RH861_06675</name>
</gene>
<accession>A0ABU1FJ00</accession>